<evidence type="ECO:0000313" key="3">
    <source>
        <dbReference type="Proteomes" id="UP000299102"/>
    </source>
</evidence>
<accession>A0A4C1TQ07</accession>
<name>A0A4C1TQ07_EUMVA</name>
<evidence type="ECO:0000313" key="2">
    <source>
        <dbReference type="EMBL" id="GBP16038.1"/>
    </source>
</evidence>
<dbReference type="AlphaFoldDB" id="A0A4C1TQ07"/>
<dbReference type="EMBL" id="BGZK01000076">
    <property type="protein sequence ID" value="GBP16038.1"/>
    <property type="molecule type" value="Genomic_DNA"/>
</dbReference>
<feature type="compositionally biased region" description="Polar residues" evidence="1">
    <location>
        <begin position="119"/>
        <end position="131"/>
    </location>
</feature>
<comment type="caution">
    <text evidence="2">The sequence shown here is derived from an EMBL/GenBank/DDBJ whole genome shotgun (WGS) entry which is preliminary data.</text>
</comment>
<protein>
    <submittedName>
        <fullName evidence="2">Uncharacterized protein</fullName>
    </submittedName>
</protein>
<dbReference type="Proteomes" id="UP000299102">
    <property type="component" value="Unassembled WGS sequence"/>
</dbReference>
<feature type="region of interest" description="Disordered" evidence="1">
    <location>
        <begin position="116"/>
        <end position="140"/>
    </location>
</feature>
<organism evidence="2 3">
    <name type="scientific">Eumeta variegata</name>
    <name type="common">Bagworm moth</name>
    <name type="synonym">Eumeta japonica</name>
    <dbReference type="NCBI Taxonomy" id="151549"/>
    <lineage>
        <taxon>Eukaryota</taxon>
        <taxon>Metazoa</taxon>
        <taxon>Ecdysozoa</taxon>
        <taxon>Arthropoda</taxon>
        <taxon>Hexapoda</taxon>
        <taxon>Insecta</taxon>
        <taxon>Pterygota</taxon>
        <taxon>Neoptera</taxon>
        <taxon>Endopterygota</taxon>
        <taxon>Lepidoptera</taxon>
        <taxon>Glossata</taxon>
        <taxon>Ditrysia</taxon>
        <taxon>Tineoidea</taxon>
        <taxon>Psychidae</taxon>
        <taxon>Oiketicinae</taxon>
        <taxon>Eumeta</taxon>
    </lineage>
</organism>
<evidence type="ECO:0000256" key="1">
    <source>
        <dbReference type="SAM" id="MobiDB-lite"/>
    </source>
</evidence>
<reference evidence="2 3" key="1">
    <citation type="journal article" date="2019" name="Commun. Biol.">
        <title>The bagworm genome reveals a unique fibroin gene that provides high tensile strength.</title>
        <authorList>
            <person name="Kono N."/>
            <person name="Nakamura H."/>
            <person name="Ohtoshi R."/>
            <person name="Tomita M."/>
            <person name="Numata K."/>
            <person name="Arakawa K."/>
        </authorList>
    </citation>
    <scope>NUCLEOTIDE SEQUENCE [LARGE SCALE GENOMIC DNA]</scope>
</reference>
<sequence>MFVIDNRKESQLFEREPLIPVEAAVRHYLREEGRSASGSWRCYYSFLLFCFLSMERKSVRTSVANASSVPGSFVDNIISTRVLVGFSGSGCLQGTVPNFGLGLAFKYDSGPFLDFAPSPGSNSDSATSPNSDSDEAGGER</sequence>
<keyword evidence="3" id="KW-1185">Reference proteome</keyword>
<proteinExistence type="predicted"/>
<gene>
    <name evidence="2" type="ORF">EVAR_94380_1</name>
</gene>